<evidence type="ECO:0000313" key="1">
    <source>
        <dbReference type="EMBL" id="KAJ8480440.1"/>
    </source>
</evidence>
<name>A0AAV8PDN9_ENSVE</name>
<organism evidence="1 2">
    <name type="scientific">Ensete ventricosum</name>
    <name type="common">Abyssinian banana</name>
    <name type="synonym">Musa ensete</name>
    <dbReference type="NCBI Taxonomy" id="4639"/>
    <lineage>
        <taxon>Eukaryota</taxon>
        <taxon>Viridiplantae</taxon>
        <taxon>Streptophyta</taxon>
        <taxon>Embryophyta</taxon>
        <taxon>Tracheophyta</taxon>
        <taxon>Spermatophyta</taxon>
        <taxon>Magnoliopsida</taxon>
        <taxon>Liliopsida</taxon>
        <taxon>Zingiberales</taxon>
        <taxon>Musaceae</taxon>
        <taxon>Ensete</taxon>
    </lineage>
</organism>
<gene>
    <name evidence="1" type="ORF">OPV22_024167</name>
</gene>
<sequence length="88" mass="10025">MPSVPERPSNRSIIFHSVAFSNRKRLCKLMDSIMHYITEQKAKHCFKYGDVLPVFFISFGVQEAPKCLSSKSDKKDAVKFLVISSLKS</sequence>
<protein>
    <submittedName>
        <fullName evidence="1">Uncharacterized protein</fullName>
    </submittedName>
</protein>
<reference evidence="1 2" key="1">
    <citation type="submission" date="2022-12" db="EMBL/GenBank/DDBJ databases">
        <title>Chromosome-scale assembly of the Ensete ventricosum genome.</title>
        <authorList>
            <person name="Dussert Y."/>
            <person name="Stocks J."/>
            <person name="Wendawek A."/>
            <person name="Woldeyes F."/>
            <person name="Nichols R.A."/>
            <person name="Borrell J.S."/>
        </authorList>
    </citation>
    <scope>NUCLEOTIDE SEQUENCE [LARGE SCALE GENOMIC DNA]</scope>
    <source>
        <strain evidence="2">cv. Maze</strain>
        <tissue evidence="1">Seeds</tissue>
    </source>
</reference>
<accession>A0AAV8PDN9</accession>
<keyword evidence="2" id="KW-1185">Reference proteome</keyword>
<dbReference type="EMBL" id="JAQQAF010000006">
    <property type="protein sequence ID" value="KAJ8480440.1"/>
    <property type="molecule type" value="Genomic_DNA"/>
</dbReference>
<evidence type="ECO:0000313" key="2">
    <source>
        <dbReference type="Proteomes" id="UP001222027"/>
    </source>
</evidence>
<dbReference type="AlphaFoldDB" id="A0AAV8PDN9"/>
<comment type="caution">
    <text evidence="1">The sequence shown here is derived from an EMBL/GenBank/DDBJ whole genome shotgun (WGS) entry which is preliminary data.</text>
</comment>
<proteinExistence type="predicted"/>
<dbReference type="Proteomes" id="UP001222027">
    <property type="component" value="Unassembled WGS sequence"/>
</dbReference>